<dbReference type="PANTHER" id="PTHR10465:SF0">
    <property type="entry name" value="SARCALUMENIN"/>
    <property type="match status" value="1"/>
</dbReference>
<feature type="domain" description="Dynamin N-terminal" evidence="7">
    <location>
        <begin position="53"/>
        <end position="210"/>
    </location>
</feature>
<protein>
    <submittedName>
        <fullName evidence="8">Small GTP-binding protein</fullName>
    </submittedName>
</protein>
<dbReference type="EMBL" id="QNRJ01000014">
    <property type="protein sequence ID" value="RBP02519.1"/>
    <property type="molecule type" value="Genomic_DNA"/>
</dbReference>
<keyword evidence="5 6" id="KW-0472">Membrane</keyword>
<evidence type="ECO:0000256" key="3">
    <source>
        <dbReference type="ARBA" id="ARBA00022801"/>
    </source>
</evidence>
<dbReference type="GO" id="GO:0005525">
    <property type="term" value="F:GTP binding"/>
    <property type="evidence" value="ECO:0007669"/>
    <property type="project" value="UniProtKB-KW"/>
</dbReference>
<gene>
    <name evidence="8" type="ORF">DET59_11482</name>
</gene>
<feature type="transmembrane region" description="Helical" evidence="6">
    <location>
        <begin position="483"/>
        <end position="506"/>
    </location>
</feature>
<dbReference type="Gene3D" id="3.40.50.300">
    <property type="entry name" value="P-loop containing nucleotide triphosphate hydrolases"/>
    <property type="match status" value="1"/>
</dbReference>
<comment type="caution">
    <text evidence="8">The sequence shown here is derived from an EMBL/GenBank/DDBJ whole genome shotgun (WGS) entry which is preliminary data.</text>
</comment>
<evidence type="ECO:0000256" key="2">
    <source>
        <dbReference type="ARBA" id="ARBA00022741"/>
    </source>
</evidence>
<dbReference type="RefSeq" id="WP_258549702.1">
    <property type="nucleotide sequence ID" value="NZ_QNRJ01000014.1"/>
</dbReference>
<comment type="subcellular location">
    <subcellularLocation>
        <location evidence="1">Membrane</location>
    </subcellularLocation>
</comment>
<dbReference type="InterPro" id="IPR027094">
    <property type="entry name" value="Mitofusin_fam"/>
</dbReference>
<dbReference type="SUPFAM" id="SSF52540">
    <property type="entry name" value="P-loop containing nucleoside triphosphate hydrolases"/>
    <property type="match status" value="1"/>
</dbReference>
<evidence type="ECO:0000256" key="1">
    <source>
        <dbReference type="ARBA" id="ARBA00004370"/>
    </source>
</evidence>
<sequence>MNRLQSLQQIFKQSPLITLSKELPSHSELIRQLKSFRREHDILTEKCYTPLKVVLMGEVKAGKSTLLNTFAGDAVSPTNVTEATACIIEVKHASEPRGLIERKAGENLEGTPEEIYGILGKNRGNQDFFGDVSVVNLEFPLPDLKKVHLVDTPGLATITSNNEQTTLDYIQNSDVVLWVFSAHHLGQWDIEEQLANVKSFGKPIIAVINRLDEIDGTPEELEGFVEEHLGFFVEETFAVSAYQAFEGIRTRDESLLSKSRYPQLLTYLEENIEKHTEHVQEQSITSSMKALAEKERIQHQMVADTTDFLLQSMERRKQEITYHNEAIKKKVKHELQSWIAIKFLDEEKREVMRLVEELGMMSGKSTYDSISERVNRFVSSDYITGILEKKFSEINELFYREWNEAIRDIGEKMTMEEDEFRKDQERNYQNQDISLNLYLPKGENELKDGAVKGATIGGAYGFAAATYAAVLGPSAAGITMGSALAAVMPPVLIIGAVTGIAAKLVFGNKKKKEYTLEVRKALDEVKTNVSDVFLPNMQNQLDSESNRIAHNLYEKLCSFMSQGWTEKELIQLQQDLQGYTHTLYKWDHESEPAAVGRTNR</sequence>
<dbReference type="GO" id="GO:0003924">
    <property type="term" value="F:GTPase activity"/>
    <property type="evidence" value="ECO:0007669"/>
    <property type="project" value="InterPro"/>
</dbReference>
<evidence type="ECO:0000256" key="6">
    <source>
        <dbReference type="SAM" id="Phobius"/>
    </source>
</evidence>
<keyword evidence="6" id="KW-0812">Transmembrane</keyword>
<dbReference type="GO" id="GO:0016020">
    <property type="term" value="C:membrane"/>
    <property type="evidence" value="ECO:0007669"/>
    <property type="project" value="UniProtKB-SubCell"/>
</dbReference>
<name>A0A366EM11_9BACI</name>
<dbReference type="AlphaFoldDB" id="A0A366EM11"/>
<dbReference type="Pfam" id="PF00350">
    <property type="entry name" value="Dynamin_N"/>
    <property type="match status" value="1"/>
</dbReference>
<evidence type="ECO:0000256" key="5">
    <source>
        <dbReference type="ARBA" id="ARBA00023136"/>
    </source>
</evidence>
<dbReference type="GO" id="GO:0008053">
    <property type="term" value="P:mitochondrial fusion"/>
    <property type="evidence" value="ECO:0007669"/>
    <property type="project" value="TreeGrafter"/>
</dbReference>
<keyword evidence="4" id="KW-0342">GTP-binding</keyword>
<accession>A0A366EM11</accession>
<dbReference type="PANTHER" id="PTHR10465">
    <property type="entry name" value="TRANSMEMBRANE GTPASE FZO1"/>
    <property type="match status" value="1"/>
</dbReference>
<proteinExistence type="predicted"/>
<dbReference type="InterPro" id="IPR027417">
    <property type="entry name" value="P-loop_NTPase"/>
</dbReference>
<keyword evidence="3" id="KW-0378">Hydrolase</keyword>
<organism evidence="8 9">
    <name type="scientific">Rossellomorea aquimaris</name>
    <dbReference type="NCBI Taxonomy" id="189382"/>
    <lineage>
        <taxon>Bacteria</taxon>
        <taxon>Bacillati</taxon>
        <taxon>Bacillota</taxon>
        <taxon>Bacilli</taxon>
        <taxon>Bacillales</taxon>
        <taxon>Bacillaceae</taxon>
        <taxon>Rossellomorea</taxon>
    </lineage>
</organism>
<evidence type="ECO:0000313" key="8">
    <source>
        <dbReference type="EMBL" id="RBP02519.1"/>
    </source>
</evidence>
<dbReference type="InterPro" id="IPR045063">
    <property type="entry name" value="Dynamin_N"/>
</dbReference>
<reference evidence="8 9" key="1">
    <citation type="submission" date="2018-06" db="EMBL/GenBank/DDBJ databases">
        <title>Freshwater and sediment microbial communities from various areas in North America, analyzing microbe dynamics in response to fracking.</title>
        <authorList>
            <person name="Lamendella R."/>
        </authorList>
    </citation>
    <scope>NUCLEOTIDE SEQUENCE [LARGE SCALE GENOMIC DNA]</scope>
    <source>
        <strain evidence="8 9">97B</strain>
    </source>
</reference>
<evidence type="ECO:0000313" key="9">
    <source>
        <dbReference type="Proteomes" id="UP000252118"/>
    </source>
</evidence>
<dbReference type="Proteomes" id="UP000252118">
    <property type="component" value="Unassembled WGS sequence"/>
</dbReference>
<keyword evidence="6" id="KW-1133">Transmembrane helix</keyword>
<keyword evidence="2" id="KW-0547">Nucleotide-binding</keyword>
<evidence type="ECO:0000256" key="4">
    <source>
        <dbReference type="ARBA" id="ARBA00023134"/>
    </source>
</evidence>
<evidence type="ECO:0000259" key="7">
    <source>
        <dbReference type="Pfam" id="PF00350"/>
    </source>
</evidence>